<evidence type="ECO:0000313" key="3">
    <source>
        <dbReference type="EMBL" id="NBZ87091.1"/>
    </source>
</evidence>
<dbReference type="Pfam" id="PF10077">
    <property type="entry name" value="DUF2314"/>
    <property type="match status" value="1"/>
</dbReference>
<dbReference type="Proteomes" id="UP001193501">
    <property type="component" value="Unassembled WGS sequence"/>
</dbReference>
<dbReference type="InterPro" id="IPR018756">
    <property type="entry name" value="DUF2314"/>
</dbReference>
<dbReference type="EMBL" id="JAABNR010000004">
    <property type="protein sequence ID" value="NBZ87091.1"/>
    <property type="molecule type" value="Genomic_DNA"/>
</dbReference>
<evidence type="ECO:0000256" key="1">
    <source>
        <dbReference type="SAM" id="SignalP"/>
    </source>
</evidence>
<feature type="signal peptide" evidence="1">
    <location>
        <begin position="1"/>
        <end position="19"/>
    </location>
</feature>
<evidence type="ECO:0000313" key="4">
    <source>
        <dbReference type="Proteomes" id="UP001193501"/>
    </source>
</evidence>
<keyword evidence="1" id="KW-0732">Signal</keyword>
<feature type="domain" description="DUF2314" evidence="2">
    <location>
        <begin position="30"/>
        <end position="144"/>
    </location>
</feature>
<reference evidence="3" key="1">
    <citation type="submission" date="2020-01" db="EMBL/GenBank/DDBJ databases">
        <authorList>
            <person name="Chen W.-M."/>
        </authorList>
    </citation>
    <scope>NUCLEOTIDE SEQUENCE</scope>
    <source>
        <strain evidence="3">CYK-10</strain>
    </source>
</reference>
<dbReference type="RefSeq" id="WP_168773894.1">
    <property type="nucleotide sequence ID" value="NZ_JAABNR010000004.1"/>
</dbReference>
<proteinExistence type="predicted"/>
<organism evidence="3 4">
    <name type="scientific">Stagnihabitans tardus</name>
    <dbReference type="NCBI Taxonomy" id="2699202"/>
    <lineage>
        <taxon>Bacteria</taxon>
        <taxon>Pseudomonadati</taxon>
        <taxon>Pseudomonadota</taxon>
        <taxon>Alphaproteobacteria</taxon>
        <taxon>Rhodobacterales</taxon>
        <taxon>Paracoccaceae</taxon>
        <taxon>Stagnihabitans</taxon>
    </lineage>
</organism>
<protein>
    <submittedName>
        <fullName evidence="3">DUF2314 domain-containing protein</fullName>
    </submittedName>
</protein>
<evidence type="ECO:0000259" key="2">
    <source>
        <dbReference type="Pfam" id="PF10077"/>
    </source>
</evidence>
<keyword evidence="4" id="KW-1185">Reference proteome</keyword>
<name>A0AAE4Y735_9RHOB</name>
<feature type="chain" id="PRO_5041971003" evidence="1">
    <location>
        <begin position="20"/>
        <end position="167"/>
    </location>
</feature>
<dbReference type="AlphaFoldDB" id="A0AAE4Y735"/>
<accession>A0AAE4Y735</accession>
<gene>
    <name evidence="3" type="ORF">GV832_05820</name>
</gene>
<sequence>MKRFAIALSLLAWTSAAQAEEKIFAMASDDPAMMAATEEALATLPVFMDHVIGPRGIAKEGAVLKACVETGDAEHPSECFWFSPFLLLPDGKIAGMSLNEGVYTDKVKADAPFAFGREQVIDWGWRPGDGKAWGEYTTRVIFEAQGADAEALLGLPFSETPLPPEWK</sequence>
<comment type="caution">
    <text evidence="3">The sequence shown here is derived from an EMBL/GenBank/DDBJ whole genome shotgun (WGS) entry which is preliminary data.</text>
</comment>